<dbReference type="InterPro" id="IPR011037">
    <property type="entry name" value="Pyrv_Knase-like_insert_dom_sf"/>
</dbReference>
<evidence type="ECO:0000259" key="1">
    <source>
        <dbReference type="PROSITE" id="PS51340"/>
    </source>
</evidence>
<dbReference type="PANTHER" id="PTHR36930:SF1">
    <property type="entry name" value="MOSC DOMAIN-CONTAINING PROTEIN"/>
    <property type="match status" value="1"/>
</dbReference>
<sequence length="263" mass="28928">MSEIGRIDSVWRYPVKSMRGESLPHAFLGFAGLYGDRIYAVKNAKADPGFPYHTGREQEEMILYQPGFVNSDAAAEPSNRQAAEAIAPGVKPLYADRASLSVEVTTPDGETFPIADPAFIAHLKERLGKDGEDLSVQYSETAFTDCRPISLFSMQTVAQLAEEIEDPLDHRQFRANLYADLSGAPFSEIDLVGKKLKLGDKAVIAILEQDPRCKMITLDPETGEERPEILRHLTRTQGRFAGLYAAVLVEGTVKQGDAIKVLS</sequence>
<dbReference type="EMBL" id="JBHTJO010000001">
    <property type="protein sequence ID" value="MFD0986766.1"/>
    <property type="molecule type" value="Genomic_DNA"/>
</dbReference>
<evidence type="ECO:0000313" key="2">
    <source>
        <dbReference type="EMBL" id="MFD0986766.1"/>
    </source>
</evidence>
<dbReference type="PROSITE" id="PS51340">
    <property type="entry name" value="MOSC"/>
    <property type="match status" value="1"/>
</dbReference>
<comment type="caution">
    <text evidence="2">The sequence shown here is derived from an EMBL/GenBank/DDBJ whole genome shotgun (WGS) entry which is preliminary data.</text>
</comment>
<gene>
    <name evidence="2" type="ORF">ACFQ2F_06605</name>
</gene>
<dbReference type="Pfam" id="PF03476">
    <property type="entry name" value="MOSC_N"/>
    <property type="match status" value="1"/>
</dbReference>
<dbReference type="InterPro" id="IPR052716">
    <property type="entry name" value="MOSC_domain"/>
</dbReference>
<dbReference type="Pfam" id="PF03473">
    <property type="entry name" value="MOSC"/>
    <property type="match status" value="1"/>
</dbReference>
<dbReference type="RefSeq" id="WP_379087501.1">
    <property type="nucleotide sequence ID" value="NZ_JBHTJO010000001.1"/>
</dbReference>
<protein>
    <submittedName>
        <fullName evidence="2">MOSC domain-containing protein</fullName>
    </submittedName>
</protein>
<dbReference type="Proteomes" id="UP001597102">
    <property type="component" value="Unassembled WGS sequence"/>
</dbReference>
<proteinExistence type="predicted"/>
<feature type="domain" description="MOSC" evidence="1">
    <location>
        <begin position="116"/>
        <end position="262"/>
    </location>
</feature>
<dbReference type="PANTHER" id="PTHR36930">
    <property type="entry name" value="METAL-SULFUR CLUSTER BIOSYNTHESIS PROTEINS YUAD-RELATED"/>
    <property type="match status" value="1"/>
</dbReference>
<dbReference type="InterPro" id="IPR005302">
    <property type="entry name" value="MoCF_Sase_C"/>
</dbReference>
<accession>A0ABW3JAI2</accession>
<dbReference type="SUPFAM" id="SSF50800">
    <property type="entry name" value="PK beta-barrel domain-like"/>
    <property type="match status" value="1"/>
</dbReference>
<dbReference type="InterPro" id="IPR005303">
    <property type="entry name" value="MOCOS_middle"/>
</dbReference>
<organism evidence="2 3">
    <name type="scientific">Methyloligella solikamskensis</name>
    <dbReference type="NCBI Taxonomy" id="1177756"/>
    <lineage>
        <taxon>Bacteria</taxon>
        <taxon>Pseudomonadati</taxon>
        <taxon>Pseudomonadota</taxon>
        <taxon>Alphaproteobacteria</taxon>
        <taxon>Hyphomicrobiales</taxon>
        <taxon>Hyphomicrobiaceae</taxon>
        <taxon>Methyloligella</taxon>
    </lineage>
</organism>
<reference evidence="3" key="1">
    <citation type="journal article" date="2019" name="Int. J. Syst. Evol. Microbiol.">
        <title>The Global Catalogue of Microorganisms (GCM) 10K type strain sequencing project: providing services to taxonomists for standard genome sequencing and annotation.</title>
        <authorList>
            <consortium name="The Broad Institute Genomics Platform"/>
            <consortium name="The Broad Institute Genome Sequencing Center for Infectious Disease"/>
            <person name="Wu L."/>
            <person name="Ma J."/>
        </authorList>
    </citation>
    <scope>NUCLEOTIDE SEQUENCE [LARGE SCALE GENOMIC DNA]</scope>
    <source>
        <strain evidence="3">CCUG 61697</strain>
    </source>
</reference>
<keyword evidence="3" id="KW-1185">Reference proteome</keyword>
<name>A0ABW3JAI2_9HYPH</name>
<evidence type="ECO:0000313" key="3">
    <source>
        <dbReference type="Proteomes" id="UP001597102"/>
    </source>
</evidence>
<dbReference type="Gene3D" id="2.40.33.20">
    <property type="entry name" value="PK beta-barrel domain-like"/>
    <property type="match status" value="1"/>
</dbReference>